<sequence length="455" mass="49828">MHFPGPWLLLKGLLLSILVASPSDAIDLDISDEQSIKDAASTTAYAMMTYYHGNETGHIPGSFPSKWWEGSALFLALLQYWHFTGDTTYNDELRVGLEWQSGDDGDYMPANYSSYLGNDDQMFWGLAAMTAAELQFADADHGFSWLSLAQGVFNTQIKRWDTTSCDGGMRWQIWPYQSGYTMKNSIANGGLFQLSARLARYTGSDTYSKWANKIWDWSLSSPLLNNSTWNVADSTNCENDCSTQGNAQWSYNYGTYMMGAAYMYDYTGSSEWLDAVNGLLNKTIEEFFPASNGGIFEEVTCEPAEVCNNNEVLFKGLVSSWLSFTAILVPSTFDIILPKLQTSAKAAALSCTGHNNNTCGVRWYQSQYDGWIGMEEEISATNIFVANMINFVSPAPVTSTTGGNSTSNPTAGENDTSSHLEGSAITTGDKAGAGILTVVFVAGWVGLMSWTILGG</sequence>
<evidence type="ECO:0000256" key="5">
    <source>
        <dbReference type="ARBA" id="ARBA00022729"/>
    </source>
</evidence>
<keyword evidence="7 12" id="KW-0472">Membrane</keyword>
<keyword evidence="15" id="KW-1185">Reference proteome</keyword>
<dbReference type="GO" id="GO:0009272">
    <property type="term" value="P:fungal-type cell wall biogenesis"/>
    <property type="evidence" value="ECO:0007669"/>
    <property type="project" value="TreeGrafter"/>
</dbReference>
<comment type="similarity">
    <text evidence="3 10">Belongs to the glycosyl hydrolase 76 family.</text>
</comment>
<dbReference type="Gene3D" id="1.50.10.20">
    <property type="match status" value="1"/>
</dbReference>
<organism evidence="14 15">
    <name type="scientific">Penicillium decumbens</name>
    <dbReference type="NCBI Taxonomy" id="69771"/>
    <lineage>
        <taxon>Eukaryota</taxon>
        <taxon>Fungi</taxon>
        <taxon>Dikarya</taxon>
        <taxon>Ascomycota</taxon>
        <taxon>Pezizomycotina</taxon>
        <taxon>Eurotiomycetes</taxon>
        <taxon>Eurotiomycetidae</taxon>
        <taxon>Eurotiales</taxon>
        <taxon>Aspergillaceae</taxon>
        <taxon>Penicillium</taxon>
    </lineage>
</organism>
<gene>
    <name evidence="14" type="ORF">PENDEC_c006G04887</name>
</gene>
<dbReference type="InterPro" id="IPR008928">
    <property type="entry name" value="6-hairpin_glycosidase_sf"/>
</dbReference>
<dbReference type="GO" id="GO:0012505">
    <property type="term" value="C:endomembrane system"/>
    <property type="evidence" value="ECO:0007669"/>
    <property type="project" value="UniProtKB-SubCell"/>
</dbReference>
<keyword evidence="12" id="KW-1133">Transmembrane helix</keyword>
<dbReference type="OrthoDB" id="4187847at2759"/>
<protein>
    <recommendedName>
        <fullName evidence="4 10">Mannan endo-1,6-alpha-mannosidase</fullName>
        <ecNumber evidence="4 10">3.2.1.101</ecNumber>
    </recommendedName>
</protein>
<evidence type="ECO:0000256" key="4">
    <source>
        <dbReference type="ARBA" id="ARBA00012350"/>
    </source>
</evidence>
<evidence type="ECO:0000256" key="9">
    <source>
        <dbReference type="ARBA" id="ARBA00023295"/>
    </source>
</evidence>
<comment type="catalytic activity">
    <reaction evidence="1 10">
        <text>Random hydrolysis of (1-&gt;6)-alpha-D-mannosidic linkages in unbranched (1-&gt;6)-mannans.</text>
        <dbReference type="EC" id="3.2.1.101"/>
    </reaction>
</comment>
<evidence type="ECO:0000256" key="6">
    <source>
        <dbReference type="ARBA" id="ARBA00022801"/>
    </source>
</evidence>
<dbReference type="GO" id="GO:0016052">
    <property type="term" value="P:carbohydrate catabolic process"/>
    <property type="evidence" value="ECO:0007669"/>
    <property type="project" value="InterPro"/>
</dbReference>
<dbReference type="Proteomes" id="UP000191522">
    <property type="component" value="Unassembled WGS sequence"/>
</dbReference>
<dbReference type="SUPFAM" id="SSF48208">
    <property type="entry name" value="Six-hairpin glycosidases"/>
    <property type="match status" value="1"/>
</dbReference>
<dbReference type="STRING" id="69771.A0A1V6PGJ6"/>
<evidence type="ECO:0000256" key="8">
    <source>
        <dbReference type="ARBA" id="ARBA00023180"/>
    </source>
</evidence>
<evidence type="ECO:0000256" key="10">
    <source>
        <dbReference type="PIRNR" id="PIRNR016302"/>
    </source>
</evidence>
<dbReference type="EMBL" id="MDYL01000006">
    <property type="protein sequence ID" value="OQD75802.1"/>
    <property type="molecule type" value="Genomic_DNA"/>
</dbReference>
<feature type="transmembrane region" description="Helical" evidence="12">
    <location>
        <begin position="431"/>
        <end position="453"/>
    </location>
</feature>
<reference evidence="15" key="1">
    <citation type="journal article" date="2017" name="Nat. Microbiol.">
        <title>Global analysis of biosynthetic gene clusters reveals vast potential of secondary metabolite production in Penicillium species.</title>
        <authorList>
            <person name="Nielsen J.C."/>
            <person name="Grijseels S."/>
            <person name="Prigent S."/>
            <person name="Ji B."/>
            <person name="Dainat J."/>
            <person name="Nielsen K.F."/>
            <person name="Frisvad J.C."/>
            <person name="Workman M."/>
            <person name="Nielsen J."/>
        </authorList>
    </citation>
    <scope>NUCLEOTIDE SEQUENCE [LARGE SCALE GENOMIC DNA]</scope>
    <source>
        <strain evidence="15">IBT 11843</strain>
    </source>
</reference>
<dbReference type="FunFam" id="1.50.10.20:FF:000006">
    <property type="entry name" value="Mannan endo-1,6-alpha-mannosidase"/>
    <property type="match status" value="1"/>
</dbReference>
<dbReference type="OMA" id="KWWEGAP"/>
<evidence type="ECO:0000313" key="14">
    <source>
        <dbReference type="EMBL" id="OQD75802.1"/>
    </source>
</evidence>
<proteinExistence type="inferred from homology"/>
<evidence type="ECO:0000256" key="11">
    <source>
        <dbReference type="SAM" id="MobiDB-lite"/>
    </source>
</evidence>
<dbReference type="PANTHER" id="PTHR12145">
    <property type="entry name" value="MANNAN ENDO-1,6-ALPHA-MANNOSIDASE DCW1"/>
    <property type="match status" value="1"/>
</dbReference>
<keyword evidence="12" id="KW-0812">Transmembrane</keyword>
<comment type="subcellular location">
    <subcellularLocation>
        <location evidence="2">Endomembrane system</location>
    </subcellularLocation>
</comment>
<dbReference type="EC" id="3.2.1.101" evidence="4 10"/>
<feature type="region of interest" description="Disordered" evidence="11">
    <location>
        <begin position="399"/>
        <end position="423"/>
    </location>
</feature>
<evidence type="ECO:0000256" key="2">
    <source>
        <dbReference type="ARBA" id="ARBA00004308"/>
    </source>
</evidence>
<name>A0A1V6PGJ6_PENDC</name>
<keyword evidence="5 13" id="KW-0732">Signal</keyword>
<dbReference type="AlphaFoldDB" id="A0A1V6PGJ6"/>
<feature type="signal peptide" evidence="13">
    <location>
        <begin position="1"/>
        <end position="25"/>
    </location>
</feature>
<dbReference type="PIRSF" id="PIRSF016302">
    <property type="entry name" value="Man_a_manosd"/>
    <property type="match status" value="1"/>
</dbReference>
<accession>A0A1V6PGJ6</accession>
<dbReference type="Pfam" id="PF03663">
    <property type="entry name" value="Glyco_hydro_76"/>
    <property type="match status" value="1"/>
</dbReference>
<evidence type="ECO:0000256" key="13">
    <source>
        <dbReference type="SAM" id="SignalP"/>
    </source>
</evidence>
<dbReference type="PANTHER" id="PTHR12145:SF37">
    <property type="entry name" value="MANNAN ENDO-1,6-ALPHA-MANNOSIDASE"/>
    <property type="match status" value="1"/>
</dbReference>
<keyword evidence="6 10" id="KW-0378">Hydrolase</keyword>
<evidence type="ECO:0000256" key="12">
    <source>
        <dbReference type="SAM" id="Phobius"/>
    </source>
</evidence>
<evidence type="ECO:0000256" key="3">
    <source>
        <dbReference type="ARBA" id="ARBA00009699"/>
    </source>
</evidence>
<feature type="chain" id="PRO_5012235274" description="Mannan endo-1,6-alpha-mannosidase" evidence="13">
    <location>
        <begin position="26"/>
        <end position="455"/>
    </location>
</feature>
<dbReference type="InterPro" id="IPR005198">
    <property type="entry name" value="Glyco_hydro_76"/>
</dbReference>
<comment type="caution">
    <text evidence="14">The sequence shown here is derived from an EMBL/GenBank/DDBJ whole genome shotgun (WGS) entry which is preliminary data.</text>
</comment>
<feature type="compositionally biased region" description="Polar residues" evidence="11">
    <location>
        <begin position="409"/>
        <end position="423"/>
    </location>
</feature>
<feature type="compositionally biased region" description="Low complexity" evidence="11">
    <location>
        <begin position="399"/>
        <end position="408"/>
    </location>
</feature>
<keyword evidence="8" id="KW-0325">Glycoprotein</keyword>
<evidence type="ECO:0000313" key="15">
    <source>
        <dbReference type="Proteomes" id="UP000191522"/>
    </source>
</evidence>
<keyword evidence="9 10" id="KW-0326">Glycosidase</keyword>
<dbReference type="GO" id="GO:0008496">
    <property type="term" value="F:mannan endo-1,6-alpha-mannosidase activity"/>
    <property type="evidence" value="ECO:0007669"/>
    <property type="project" value="UniProtKB-UniRule"/>
</dbReference>
<dbReference type="InterPro" id="IPR014480">
    <property type="entry name" value="Mannan-1_6-alpha_mannosidase"/>
</dbReference>
<evidence type="ECO:0000256" key="1">
    <source>
        <dbReference type="ARBA" id="ARBA00001452"/>
    </source>
</evidence>
<evidence type="ECO:0000256" key="7">
    <source>
        <dbReference type="ARBA" id="ARBA00023136"/>
    </source>
</evidence>